<gene>
    <name evidence="6" type="ORF">AA977_00200</name>
</gene>
<dbReference type="AlphaFoldDB" id="A0A1A9HF11"/>
<dbReference type="EMBL" id="CP011486">
    <property type="protein sequence ID" value="ANH48966.1"/>
    <property type="molecule type" value="Genomic_DNA"/>
</dbReference>
<comment type="subcellular location">
    <subcellularLocation>
        <location evidence="1">Membrane</location>
        <topology evidence="1">Multi-pass membrane protein</topology>
    </subcellularLocation>
</comment>
<feature type="transmembrane region" description="Helical" evidence="5">
    <location>
        <begin position="238"/>
        <end position="262"/>
    </location>
</feature>
<dbReference type="GO" id="GO:0030255">
    <property type="term" value="P:protein secretion by the type IV secretion system"/>
    <property type="evidence" value="ECO:0007669"/>
    <property type="project" value="InterPro"/>
</dbReference>
<keyword evidence="6" id="KW-0830">Ubiquinone</keyword>
<proteinExistence type="predicted"/>
<feature type="transmembrane region" description="Helical" evidence="5">
    <location>
        <begin position="143"/>
        <end position="165"/>
    </location>
</feature>
<evidence type="ECO:0000256" key="4">
    <source>
        <dbReference type="ARBA" id="ARBA00023136"/>
    </source>
</evidence>
<feature type="transmembrane region" description="Helical" evidence="5">
    <location>
        <begin position="202"/>
        <end position="226"/>
    </location>
</feature>
<name>A0A1A9HF11_HELPX</name>
<dbReference type="RefSeq" id="WP_064435164.1">
    <property type="nucleotide sequence ID" value="NZ_CP011486.1"/>
</dbReference>
<feature type="transmembrane region" description="Helical" evidence="5">
    <location>
        <begin position="6"/>
        <end position="24"/>
    </location>
</feature>
<keyword evidence="4 5" id="KW-0472">Membrane</keyword>
<feature type="transmembrane region" description="Helical" evidence="5">
    <location>
        <begin position="36"/>
        <end position="54"/>
    </location>
</feature>
<dbReference type="InterPro" id="IPR007688">
    <property type="entry name" value="Conjugal_tfr_TrbL/VirB6"/>
</dbReference>
<evidence type="ECO:0000256" key="1">
    <source>
        <dbReference type="ARBA" id="ARBA00004141"/>
    </source>
</evidence>
<evidence type="ECO:0000256" key="3">
    <source>
        <dbReference type="ARBA" id="ARBA00022989"/>
    </source>
</evidence>
<dbReference type="Proteomes" id="UP000078062">
    <property type="component" value="Chromosome"/>
</dbReference>
<evidence type="ECO:0000313" key="7">
    <source>
        <dbReference type="Proteomes" id="UP000078062"/>
    </source>
</evidence>
<evidence type="ECO:0000313" key="6">
    <source>
        <dbReference type="EMBL" id="ANH48966.1"/>
    </source>
</evidence>
<feature type="transmembrane region" description="Helical" evidence="5">
    <location>
        <begin position="60"/>
        <end position="82"/>
    </location>
</feature>
<feature type="transmembrane region" description="Helical" evidence="5">
    <location>
        <begin position="171"/>
        <end position="190"/>
    </location>
</feature>
<dbReference type="PATRIC" id="fig|210.2441.peg.37"/>
<dbReference type="Pfam" id="PF04610">
    <property type="entry name" value="TrbL"/>
    <property type="match status" value="1"/>
</dbReference>
<protein>
    <submittedName>
        <fullName evidence="6">NADH-ubiquinone oxidoreductase</fullName>
    </submittedName>
</protein>
<evidence type="ECO:0000256" key="2">
    <source>
        <dbReference type="ARBA" id="ARBA00022692"/>
    </source>
</evidence>
<reference evidence="6 7" key="1">
    <citation type="submission" date="2014-04" db="EMBL/GenBank/DDBJ databases">
        <title>Detecting global and local adaptation in a worldwide sample of Helicobacter pylori genomes.</title>
        <authorList>
            <person name="Montano V."/>
            <person name="Didelot X."/>
            <person name="Foll M."/>
            <person name="Linz B."/>
            <person name="Reinhardt R."/>
            <person name="Suerbaum S."/>
            <person name="Moodley Y."/>
            <person name="Jensen J.D."/>
        </authorList>
    </citation>
    <scope>NUCLEOTIDE SEQUENCE [LARGE SCALE GENOMIC DNA]</scope>
    <source>
        <strain evidence="6 7">K26A1</strain>
    </source>
</reference>
<organism evidence="6 7">
    <name type="scientific">Helicobacter pylori</name>
    <name type="common">Campylobacter pylori</name>
    <dbReference type="NCBI Taxonomy" id="210"/>
    <lineage>
        <taxon>Bacteria</taxon>
        <taxon>Pseudomonadati</taxon>
        <taxon>Campylobacterota</taxon>
        <taxon>Epsilonproteobacteria</taxon>
        <taxon>Campylobacterales</taxon>
        <taxon>Helicobacteraceae</taxon>
        <taxon>Helicobacter</taxon>
    </lineage>
</organism>
<evidence type="ECO:0000256" key="5">
    <source>
        <dbReference type="SAM" id="Phobius"/>
    </source>
</evidence>
<keyword evidence="3 5" id="KW-1133">Transmembrane helix</keyword>
<accession>A0A1A9HF11</accession>
<keyword evidence="2 5" id="KW-0812">Transmembrane</keyword>
<sequence length="354" mass="40159">MKHDAYEIILSWFITPLTAILGRFAEFFLYTLHAQFVFNSTVALAFMLFAYKSLKEQNFFSASAILEALWFVGFFALFNYALKNPSHFYEFFQNAIFILPNMLTHALSQSLSNFSNHTLSLDFIFNHGFYALSFISDLNHNEISVWLFLSVLQALFLSVLFAIIILVYLEVHVWCSLGALFLAFGFFKTWRSVVFACLKKCLALGFYKPFLLLVGFLNVSVTKALINAHMQEQQELSLLLVVALFLCCVFIIGVPFFINALFRVQNSLKETYKLATNLSANLSQSALASLQYITTPPVTTTPSSASAFASESVSKEKETHSPTFKVETTQLDVKIPNFKQKKVKKDTINTKNEI</sequence>
<dbReference type="GO" id="GO:0016020">
    <property type="term" value="C:membrane"/>
    <property type="evidence" value="ECO:0007669"/>
    <property type="project" value="UniProtKB-SubCell"/>
</dbReference>